<evidence type="ECO:0000313" key="2">
    <source>
        <dbReference type="EMBL" id="MEP1060676.1"/>
    </source>
</evidence>
<dbReference type="RefSeq" id="WP_190448667.1">
    <property type="nucleotide sequence ID" value="NZ_JAMPLM010000020.1"/>
</dbReference>
<protein>
    <submittedName>
        <fullName evidence="2">Uncharacterized protein</fullName>
    </submittedName>
</protein>
<accession>A0ABV0KNW3</accession>
<organism evidence="2 3">
    <name type="scientific">Stenomitos frigidus AS-A4</name>
    <dbReference type="NCBI Taxonomy" id="2933935"/>
    <lineage>
        <taxon>Bacteria</taxon>
        <taxon>Bacillati</taxon>
        <taxon>Cyanobacteriota</taxon>
        <taxon>Cyanophyceae</taxon>
        <taxon>Leptolyngbyales</taxon>
        <taxon>Leptolyngbyaceae</taxon>
        <taxon>Stenomitos</taxon>
    </lineage>
</organism>
<keyword evidence="1" id="KW-1133">Transmembrane helix</keyword>
<dbReference type="Proteomes" id="UP001476950">
    <property type="component" value="Unassembled WGS sequence"/>
</dbReference>
<gene>
    <name evidence="2" type="ORF">NDI38_19775</name>
</gene>
<feature type="transmembrane region" description="Helical" evidence="1">
    <location>
        <begin position="81"/>
        <end position="103"/>
    </location>
</feature>
<reference evidence="2 3" key="1">
    <citation type="submission" date="2022-04" db="EMBL/GenBank/DDBJ databases">
        <title>Positive selection, recombination, and allopatry shape intraspecific diversity of widespread and dominant cyanobacteria.</title>
        <authorList>
            <person name="Wei J."/>
            <person name="Shu W."/>
            <person name="Hu C."/>
        </authorList>
    </citation>
    <scope>NUCLEOTIDE SEQUENCE [LARGE SCALE GENOMIC DNA]</scope>
    <source>
        <strain evidence="2 3">AS-A4</strain>
    </source>
</reference>
<proteinExistence type="predicted"/>
<comment type="caution">
    <text evidence="2">The sequence shown here is derived from an EMBL/GenBank/DDBJ whole genome shotgun (WGS) entry which is preliminary data.</text>
</comment>
<feature type="transmembrane region" description="Helical" evidence="1">
    <location>
        <begin position="32"/>
        <end position="50"/>
    </location>
</feature>
<evidence type="ECO:0000313" key="3">
    <source>
        <dbReference type="Proteomes" id="UP001476950"/>
    </source>
</evidence>
<sequence length="132" mass="14285">MISDVVQERFNVAPAQVSGSWHKGQRTIGRKLVPLAIGCLTTASIMTIAAPSVAQMVPVQAGHATLATSPLSLSRTQMEQMANILLALIYLVLPLGFSVGLVLHDRHQAQRTATLEAQIKLLEKLWHQSPQA</sequence>
<evidence type="ECO:0000256" key="1">
    <source>
        <dbReference type="SAM" id="Phobius"/>
    </source>
</evidence>
<dbReference type="EMBL" id="JAMPLM010000020">
    <property type="protein sequence ID" value="MEP1060676.1"/>
    <property type="molecule type" value="Genomic_DNA"/>
</dbReference>
<name>A0ABV0KNW3_9CYAN</name>
<keyword evidence="1" id="KW-0812">Transmembrane</keyword>
<keyword evidence="3" id="KW-1185">Reference proteome</keyword>
<keyword evidence="1" id="KW-0472">Membrane</keyword>